<dbReference type="Pfam" id="PF13927">
    <property type="entry name" value="Ig_3"/>
    <property type="match status" value="1"/>
</dbReference>
<evidence type="ECO:0000256" key="2">
    <source>
        <dbReference type="ARBA" id="ARBA00023136"/>
    </source>
</evidence>
<organism evidence="6 7">
    <name type="scientific">Mytilus coruscus</name>
    <name type="common">Sea mussel</name>
    <dbReference type="NCBI Taxonomy" id="42192"/>
    <lineage>
        <taxon>Eukaryota</taxon>
        <taxon>Metazoa</taxon>
        <taxon>Spiralia</taxon>
        <taxon>Lophotrochozoa</taxon>
        <taxon>Mollusca</taxon>
        <taxon>Bivalvia</taxon>
        <taxon>Autobranchia</taxon>
        <taxon>Pteriomorphia</taxon>
        <taxon>Mytilida</taxon>
        <taxon>Mytiloidea</taxon>
        <taxon>Mytilidae</taxon>
        <taxon>Mytilinae</taxon>
        <taxon>Mytilus</taxon>
    </lineage>
</organism>
<protein>
    <recommendedName>
        <fullName evidence="5">Ig-like domain-containing protein</fullName>
    </recommendedName>
</protein>
<dbReference type="InterPro" id="IPR003598">
    <property type="entry name" value="Ig_sub2"/>
</dbReference>
<evidence type="ECO:0000256" key="1">
    <source>
        <dbReference type="ARBA" id="ARBA00004167"/>
    </source>
</evidence>
<dbReference type="Pfam" id="PF08205">
    <property type="entry name" value="C2-set_2"/>
    <property type="match status" value="1"/>
</dbReference>
<keyword evidence="4" id="KW-0812">Transmembrane</keyword>
<dbReference type="InterPro" id="IPR013162">
    <property type="entry name" value="CD80_C2-set"/>
</dbReference>
<evidence type="ECO:0000313" key="6">
    <source>
        <dbReference type="EMBL" id="CAC5407166.1"/>
    </source>
</evidence>
<dbReference type="AlphaFoldDB" id="A0A6J8DGG6"/>
<feature type="domain" description="Ig-like" evidence="5">
    <location>
        <begin position="288"/>
        <end position="363"/>
    </location>
</feature>
<evidence type="ECO:0000259" key="5">
    <source>
        <dbReference type="PROSITE" id="PS50835"/>
    </source>
</evidence>
<dbReference type="SMART" id="SM00408">
    <property type="entry name" value="IGc2"/>
    <property type="match status" value="2"/>
</dbReference>
<reference evidence="6 7" key="1">
    <citation type="submission" date="2020-06" db="EMBL/GenBank/DDBJ databases">
        <authorList>
            <person name="Li R."/>
            <person name="Bekaert M."/>
        </authorList>
    </citation>
    <scope>NUCLEOTIDE SEQUENCE [LARGE SCALE GENOMIC DNA]</scope>
    <source>
        <strain evidence="7">wild</strain>
    </source>
</reference>
<sequence length="557" mass="62656">MDRNYSCLCLLVVFCCITNPTLFLFSVISSREVHISASAAELIGNNDTEIKCTFILEEGDTIYSVAILAQNLTDNRFQDIAKSVNDQNAFLLPFGKILFEHSTVEKKEKELLLLFDDLRCKHERQYKCSLSFFPQQNVHKTELSSEITVISVQVKPSKPEISFSKQLENLDSVSTKDSSNIVDIKHQPVTFVEGENVTFNCSGDVGRPPGIFLWQAILPEKQMPLFSNTSLDEIPQLCSYNGISVLNLQVTAEDNQARIRCKVQSRVSDDALYAESKRLNVYFKVKDPLITVYPDELVYEIGDFIQLQCKASGNPAPTYTWIKDSSSNETLTNNDTFVIQVANISDSGLYTCVVNNSINDTVYSAGGSKYIEIVKNRWIYGKSAKLAVLITVISSSIMLIVATGCIIIYRIKTSQGNKYLDTVRPQNQTLTKPEILAYDYAAVSFEGLEESRVTLEASNTFKQQTEKYKNDKQSTEISASVSDKETMIKSKTGDIRESLENHYASPVPEIYDKLDDRRHEPNIAEKFDTIVELKHLSEDKCVIEEISTDLSAQQSTF</sequence>
<dbReference type="PROSITE" id="PS50835">
    <property type="entry name" value="IG_LIKE"/>
    <property type="match status" value="2"/>
</dbReference>
<name>A0A6J8DGG6_MYTCO</name>
<feature type="transmembrane region" description="Helical" evidence="4">
    <location>
        <begin position="386"/>
        <end position="409"/>
    </location>
</feature>
<gene>
    <name evidence="6" type="ORF">MCOR_40669</name>
</gene>
<evidence type="ECO:0000256" key="4">
    <source>
        <dbReference type="SAM" id="Phobius"/>
    </source>
</evidence>
<dbReference type="SMART" id="SM00409">
    <property type="entry name" value="IG"/>
    <property type="match status" value="2"/>
</dbReference>
<dbReference type="SUPFAM" id="SSF48726">
    <property type="entry name" value="Immunoglobulin"/>
    <property type="match status" value="2"/>
</dbReference>
<feature type="domain" description="Ig-like" evidence="5">
    <location>
        <begin position="159"/>
        <end position="280"/>
    </location>
</feature>
<evidence type="ECO:0000313" key="7">
    <source>
        <dbReference type="Proteomes" id="UP000507470"/>
    </source>
</evidence>
<dbReference type="EMBL" id="CACVKT020007364">
    <property type="protein sequence ID" value="CAC5407166.1"/>
    <property type="molecule type" value="Genomic_DNA"/>
</dbReference>
<dbReference type="GO" id="GO:0016020">
    <property type="term" value="C:membrane"/>
    <property type="evidence" value="ECO:0007669"/>
    <property type="project" value="UniProtKB-SubCell"/>
</dbReference>
<evidence type="ECO:0000256" key="3">
    <source>
        <dbReference type="ARBA" id="ARBA00023157"/>
    </source>
</evidence>
<dbReference type="PANTHER" id="PTHR45889:SF8">
    <property type="entry name" value="IG-LIKE DOMAIN-CONTAINING PROTEIN"/>
    <property type="match status" value="1"/>
</dbReference>
<keyword evidence="2 4" id="KW-0472">Membrane</keyword>
<keyword evidence="3" id="KW-1015">Disulfide bond</keyword>
<proteinExistence type="predicted"/>
<dbReference type="InterPro" id="IPR013783">
    <property type="entry name" value="Ig-like_fold"/>
</dbReference>
<dbReference type="InterPro" id="IPR007110">
    <property type="entry name" value="Ig-like_dom"/>
</dbReference>
<dbReference type="Gene3D" id="2.60.40.10">
    <property type="entry name" value="Immunoglobulins"/>
    <property type="match status" value="2"/>
</dbReference>
<dbReference type="OrthoDB" id="10028801at2759"/>
<accession>A0A6J8DGG6</accession>
<comment type="subcellular location">
    <subcellularLocation>
        <location evidence="1">Membrane</location>
        <topology evidence="1">Single-pass membrane protein</topology>
    </subcellularLocation>
</comment>
<dbReference type="Proteomes" id="UP000507470">
    <property type="component" value="Unassembled WGS sequence"/>
</dbReference>
<dbReference type="InterPro" id="IPR003599">
    <property type="entry name" value="Ig_sub"/>
</dbReference>
<dbReference type="InterPro" id="IPR036179">
    <property type="entry name" value="Ig-like_dom_sf"/>
</dbReference>
<dbReference type="PANTHER" id="PTHR45889">
    <property type="entry name" value="IG-LIKE DOMAIN-CONTAINING PROTEIN"/>
    <property type="match status" value="1"/>
</dbReference>
<keyword evidence="7" id="KW-1185">Reference proteome</keyword>
<keyword evidence="4" id="KW-1133">Transmembrane helix</keyword>